<proteinExistence type="inferred from homology"/>
<dbReference type="Pfam" id="PF18998">
    <property type="entry name" value="Flg_new_2"/>
    <property type="match status" value="4"/>
</dbReference>
<name>A0AAW9R1H8_9GAMM</name>
<organism evidence="10 11">
    <name type="scientific">Denitratimonas tolerans</name>
    <dbReference type="NCBI Taxonomy" id="1338420"/>
    <lineage>
        <taxon>Bacteria</taxon>
        <taxon>Pseudomonadati</taxon>
        <taxon>Pseudomonadota</taxon>
        <taxon>Gammaproteobacteria</taxon>
        <taxon>Lysobacterales</taxon>
        <taxon>Lysobacteraceae</taxon>
        <taxon>Denitratimonas</taxon>
    </lineage>
</organism>
<feature type="domain" description="Bacterial repeat" evidence="9">
    <location>
        <begin position="809"/>
        <end position="880"/>
    </location>
</feature>
<dbReference type="Proteomes" id="UP001364472">
    <property type="component" value="Unassembled WGS sequence"/>
</dbReference>
<evidence type="ECO:0000256" key="6">
    <source>
        <dbReference type="RuleBase" id="RU003355"/>
    </source>
</evidence>
<evidence type="ECO:0000256" key="2">
    <source>
        <dbReference type="ARBA" id="ARBA00022670"/>
    </source>
</evidence>
<dbReference type="InterPro" id="IPR044060">
    <property type="entry name" value="Bacterial_rp_domain"/>
</dbReference>
<evidence type="ECO:0000313" key="11">
    <source>
        <dbReference type="Proteomes" id="UP001364472"/>
    </source>
</evidence>
<feature type="non-terminal residue" evidence="10">
    <location>
        <position position="1003"/>
    </location>
</feature>
<dbReference type="PROSITE" id="PS51892">
    <property type="entry name" value="SUBTILASE"/>
    <property type="match status" value="1"/>
</dbReference>
<dbReference type="PROSITE" id="PS00137">
    <property type="entry name" value="SUBTILASE_HIS"/>
    <property type="match status" value="1"/>
</dbReference>
<dbReference type="PRINTS" id="PR00723">
    <property type="entry name" value="SUBTILISIN"/>
</dbReference>
<dbReference type="InterPro" id="IPR050131">
    <property type="entry name" value="Peptidase_S8_subtilisin-like"/>
</dbReference>
<keyword evidence="7" id="KW-0732">Signal</keyword>
<evidence type="ECO:0000256" key="4">
    <source>
        <dbReference type="ARBA" id="ARBA00022825"/>
    </source>
</evidence>
<comment type="caution">
    <text evidence="10">The sequence shown here is derived from an EMBL/GenBank/DDBJ whole genome shotgun (WGS) entry which is preliminary data.</text>
</comment>
<feature type="domain" description="Bacterial repeat" evidence="9">
    <location>
        <begin position="884"/>
        <end position="954"/>
    </location>
</feature>
<accession>A0AAW9R1H8</accession>
<sequence length="1003" mass="100816">MSRNWLKHAAAFVLLGCAMAAQAQTSSDQSLNELLAPLGQRAPEAHRAPQTRPPATVEDLADRVKADGHVDVIVLLALDAPFRAEGHLSRADVQLQRNHIGAARTRLLGALPPASYSVNRDYESIPAIAMRVDEAGLAALRGSRLVAGLEEDALKFASLAQSTPLIGAPNAWSSGYDGSGWAVAILDTGIEASHPFFRNAANISRVVAEACFSNGAGGLQRVSLCPNGTTSQTGSGAASANTAQCLASGNQLCDHGTHVAGIAAGRNQTVAGETINGVAPNANIIAIQVFTRFNRAQDCSPAAAPCIASWSSDQLAALNYINTTLRPSHSIASVNMSLGGGSYGAYCDTTTIKTAIDNLRSNGIATVIATGNDGYTSTISSPACVSTAVAVSSTSKVDVVSGFSNVATIMDLFAPGSGGAGPAPWNAGIGSSVPESGYALMSGTSMATPQVAGAWAVLKQAAPTASVTSVLNALVTTGTPVTDTRSGASGTITKPRINVDAAAAVLTGAPTRTVTSSVGTPSGTITPTGAQTVAVNGKAGFNLYPAAGQEIDSVTGTCGGTLVGNRFTTNPVTANCTVIANFRPFSGNPLVCGTLNHSVIQNGDGSAFTLLTGVAQGYSASRLDDINLYVNSGNMWVWWYGGLGGVAAGGQISVLPAGTTVGPASTFSNANQAMNNWLPGRTGYIGMAFDNASTGQRNYGWLRMTTAGTSGYPATWHDYCYDQSGAPITTGSVPVVTYPITVSVNPAPGGSASCTPNPVTSGGNSACSASANTGYTFSSWSGDCTGATCSLTNVTSAKAVTANFTLNSYTVTATSGGNGTITPASQNVSHGGTASFTVTPATGYHVVSVSGDTCTVTGSGTSYSAANIQADCAVTATFAIDEFTVTASSGGNGTITPASQNVSHGGTASFTVTPATGYHVVSVSGDTCTVTGSGSSYSAANIQANCAVTATFAIDEFTVTATSGGNGTITPASQTVAFDGTASFTVTPATGYHVVSVAGDTCT</sequence>
<dbReference type="InterPro" id="IPR023827">
    <property type="entry name" value="Peptidase_S8_Asp-AS"/>
</dbReference>
<dbReference type="InterPro" id="IPR000209">
    <property type="entry name" value="Peptidase_S8/S53_dom"/>
</dbReference>
<feature type="domain" description="Bacterial repeat" evidence="9">
    <location>
        <begin position="741"/>
        <end position="807"/>
    </location>
</feature>
<feature type="domain" description="Bacterial repeat" evidence="9">
    <location>
        <begin position="958"/>
        <end position="1001"/>
    </location>
</feature>
<dbReference type="GO" id="GO:0004252">
    <property type="term" value="F:serine-type endopeptidase activity"/>
    <property type="evidence" value="ECO:0007669"/>
    <property type="project" value="UniProtKB-UniRule"/>
</dbReference>
<dbReference type="AlphaFoldDB" id="A0AAW9R1H8"/>
<keyword evidence="4 5" id="KW-0720">Serine protease</keyword>
<evidence type="ECO:0000313" key="10">
    <source>
        <dbReference type="EMBL" id="MEJ1249702.1"/>
    </source>
</evidence>
<feature type="active site" description="Charge relay system" evidence="5">
    <location>
        <position position="255"/>
    </location>
</feature>
<protein>
    <submittedName>
        <fullName evidence="10">S8 family serine peptidase</fullName>
    </submittedName>
</protein>
<evidence type="ECO:0000256" key="3">
    <source>
        <dbReference type="ARBA" id="ARBA00022801"/>
    </source>
</evidence>
<dbReference type="SUPFAM" id="SSF52743">
    <property type="entry name" value="Subtilisin-like"/>
    <property type="match status" value="1"/>
</dbReference>
<feature type="signal peptide" evidence="7">
    <location>
        <begin position="1"/>
        <end position="23"/>
    </location>
</feature>
<keyword evidence="11" id="KW-1185">Reference proteome</keyword>
<evidence type="ECO:0000256" key="7">
    <source>
        <dbReference type="SAM" id="SignalP"/>
    </source>
</evidence>
<evidence type="ECO:0000259" key="9">
    <source>
        <dbReference type="Pfam" id="PF18998"/>
    </source>
</evidence>
<reference evidence="10 11" key="1">
    <citation type="journal article" date="2016" name="Antonie Van Leeuwenhoek">
        <title>Denitratimonas tolerans gen. nov., sp. nov., a denitrifying bacterium isolated from a bioreactor for tannery wastewater treatment.</title>
        <authorList>
            <person name="Han S.I."/>
            <person name="Kim J.O."/>
            <person name="Lee Y.R."/>
            <person name="Ekpeghere K.I."/>
            <person name="Koh S.C."/>
            <person name="Whang K.S."/>
        </authorList>
    </citation>
    <scope>NUCLEOTIDE SEQUENCE [LARGE SCALE GENOMIC DNA]</scope>
    <source>
        <strain evidence="10 11">KACC 17565</strain>
    </source>
</reference>
<dbReference type="EMBL" id="JBBDHC010000010">
    <property type="protein sequence ID" value="MEJ1249702.1"/>
    <property type="molecule type" value="Genomic_DNA"/>
</dbReference>
<dbReference type="PANTHER" id="PTHR43806:SF11">
    <property type="entry name" value="CEREVISIN-RELATED"/>
    <property type="match status" value="1"/>
</dbReference>
<feature type="active site" description="Charge relay system" evidence="5">
    <location>
        <position position="445"/>
    </location>
</feature>
<dbReference type="InterPro" id="IPR022398">
    <property type="entry name" value="Peptidase_S8_His-AS"/>
</dbReference>
<feature type="domain" description="Peptidase S8/S53" evidence="8">
    <location>
        <begin position="178"/>
        <end position="481"/>
    </location>
</feature>
<evidence type="ECO:0000259" key="8">
    <source>
        <dbReference type="Pfam" id="PF00082"/>
    </source>
</evidence>
<feature type="chain" id="PRO_5043891915" evidence="7">
    <location>
        <begin position="24"/>
        <end position="1003"/>
    </location>
</feature>
<dbReference type="PROSITE" id="PS00138">
    <property type="entry name" value="SUBTILASE_SER"/>
    <property type="match status" value="1"/>
</dbReference>
<dbReference type="Pfam" id="PF00082">
    <property type="entry name" value="Peptidase_S8"/>
    <property type="match status" value="1"/>
</dbReference>
<dbReference type="InterPro" id="IPR023828">
    <property type="entry name" value="Peptidase_S8_Ser-AS"/>
</dbReference>
<dbReference type="Gene3D" id="3.40.50.200">
    <property type="entry name" value="Peptidase S8/S53 domain"/>
    <property type="match status" value="1"/>
</dbReference>
<dbReference type="InterPro" id="IPR015500">
    <property type="entry name" value="Peptidase_S8_subtilisin-rel"/>
</dbReference>
<keyword evidence="3 5" id="KW-0378">Hydrolase</keyword>
<evidence type="ECO:0000256" key="5">
    <source>
        <dbReference type="PROSITE-ProRule" id="PRU01240"/>
    </source>
</evidence>
<feature type="active site" description="Charge relay system" evidence="5">
    <location>
        <position position="187"/>
    </location>
</feature>
<dbReference type="PROSITE" id="PS00136">
    <property type="entry name" value="SUBTILASE_ASP"/>
    <property type="match status" value="1"/>
</dbReference>
<dbReference type="PANTHER" id="PTHR43806">
    <property type="entry name" value="PEPTIDASE S8"/>
    <property type="match status" value="1"/>
</dbReference>
<dbReference type="GO" id="GO:0006508">
    <property type="term" value="P:proteolysis"/>
    <property type="evidence" value="ECO:0007669"/>
    <property type="project" value="UniProtKB-KW"/>
</dbReference>
<gene>
    <name evidence="10" type="ORF">WB794_08470</name>
</gene>
<keyword evidence="2 5" id="KW-0645">Protease</keyword>
<evidence type="ECO:0000256" key="1">
    <source>
        <dbReference type="ARBA" id="ARBA00011073"/>
    </source>
</evidence>
<dbReference type="InterPro" id="IPR036852">
    <property type="entry name" value="Peptidase_S8/S53_dom_sf"/>
</dbReference>
<comment type="similarity">
    <text evidence="1 5 6">Belongs to the peptidase S8 family.</text>
</comment>
<dbReference type="RefSeq" id="WP_337335417.1">
    <property type="nucleotide sequence ID" value="NZ_JBBDHC010000010.1"/>
</dbReference>